<evidence type="ECO:0000256" key="16">
    <source>
        <dbReference type="ARBA" id="ARBA00023242"/>
    </source>
</evidence>
<keyword evidence="10 19" id="KW-0347">Helicase</keyword>
<keyword evidence="3 19" id="KW-0004">4Fe-4S</keyword>
<dbReference type="InterPro" id="IPR041679">
    <property type="entry name" value="DNA2/NAM7-like_C"/>
</dbReference>
<comment type="caution">
    <text evidence="24">The sequence shown here is derived from an EMBL/GenBank/DDBJ whole genome shotgun (WGS) entry which is preliminary data.</text>
</comment>
<feature type="domain" description="DNA2/NAM7 helicase-like C-terminal" evidence="23">
    <location>
        <begin position="898"/>
        <end position="1086"/>
    </location>
</feature>
<keyword evidence="7 19" id="KW-0547">Nucleotide-binding</keyword>
<dbReference type="PANTHER" id="PTHR10887:SF433">
    <property type="entry name" value="DNA REPLICATION ATP-DEPENDENT HELICASE_NUCLEASE DNA2"/>
    <property type="match status" value="1"/>
</dbReference>
<protein>
    <recommendedName>
        <fullName evidence="19">DNA replication ATP-dependent helicase/nuclease</fullName>
        <ecNumber evidence="19">3.1.-.-</ecNumber>
        <ecNumber evidence="19">3.6.4.12</ecNumber>
    </recommendedName>
</protein>
<keyword evidence="9 19" id="KW-0378">Hydrolase</keyword>
<dbReference type="GO" id="GO:0046872">
    <property type="term" value="F:metal ion binding"/>
    <property type="evidence" value="ECO:0007669"/>
    <property type="project" value="UniProtKB-UniRule"/>
</dbReference>
<evidence type="ECO:0000256" key="2">
    <source>
        <dbReference type="ARBA" id="ARBA00007913"/>
    </source>
</evidence>
<feature type="domain" description="DNA replication factor Dna2 N-terminal" evidence="21">
    <location>
        <begin position="119"/>
        <end position="321"/>
    </location>
</feature>
<sequence>MVFDNAFLQVQLANPIEKEAIDGSRLHRKALLELLDQVEDVISVEESMDNDLEMYSCKTDDTKRKHLAVESNSLKIAPKRVNCLPSNINFLVLEVSEKHRTDDSSCLEYPVKVLHLLNEQSGRAFCVHLHDSWFYSVVGAGDTINVIGDFDEQGKCVVDNESNLLIVHPDILLSGTRVASSFICSRRSVLDERLKCKEHSTAALFGTLLHHIFQAGLTREDPTRDYLEDCAREVIQKHTEIIYACEVNEKDVRTTLIEAIPRMLNWLKCFHNSQERKASVADFGSTNGQKNVNITEVIDIEEMAWAPRYGLKGVIDASVQANIYSNVNGPNEQKIMPLEFKTGKGTCGQAKHRAQVVLYTLLMSERYLKQIDTALLYYLHTDQTQVIAVQRSDLVGLIMRRNELASDLHKASTMQQLPPMLQVWWWAPLLHKQGAFWEKYQGALRKSMGAHINGAHGGHSANSGLGAVFDSQVEHLSHSHLVFLQHWDRLIDLEAKETQVGNPWRLPSQKECYSDSLSAILEISKEVSPKRSPKDGRFTYNFSLKDLPPHDSKMQDKETASLASSSINSCDSRLKRGDYVVLSTGSGHLAVAKGIIMDVNRFHISISFSRRLRLPGASPTSDTADLLREVWLIDKDEYKSSFAVMRFNLMQLFLQNVQSSHLRRMVVDLEVLQFSYFFTLSALTCELAIDYFSVTDCCQPPRFEGGIVLSQDPAVSYIRSEKNLNNDQRRAIHKILAAKDYALILGMPGTGKTSTMVHAVKALLMRGVSILLTSYTNSAVDNLLIKLKYQGIDFLRIGRHEAVHEEVRDSCLSDRYTVEEIKARLDEVKVIAVTCLGISHPLLAKKKFDICIMDEAGQITLPVSLGPLMLATKFVLVGDHYQLPPLVQSTEARENGMGISLFRRLSEAHPEAISALQCQYRMCAGIMDLSNALIYGNRLRCGSSEIANAKLKFIEANYTMPWLKEADMLPALEVKEHKTVSNPLEASIVSKITSELLKKGITEDEIGIITPYNSQANRIRCVLGTTNIEMHTIDKYQGRDKDCILVSFVRSSECPRFFSSSLLGDWHRINVALTRAKKKLIMVGSCRTLSKVPLLKLLIEKVDEQFGIEKGHASFAGVYEPFYHNQAEAQVLLVGLILLLYVGIQFSQFVFSARLSLRPVIARMREQVAPKPDLAGMGIALPAPFLWGFSWGIPTLP</sequence>
<dbReference type="InterPro" id="IPR011604">
    <property type="entry name" value="PDDEXK-like_dom_sf"/>
</dbReference>
<name>A0AAP0JDB6_9MAGN</name>
<keyword evidence="20" id="KW-1133">Transmembrane helix</keyword>
<dbReference type="Proteomes" id="UP001417504">
    <property type="component" value="Unassembled WGS sequence"/>
</dbReference>
<keyword evidence="14 19" id="KW-0238">DNA-binding</keyword>
<dbReference type="GO" id="GO:0005737">
    <property type="term" value="C:cytoplasm"/>
    <property type="evidence" value="ECO:0007669"/>
    <property type="project" value="TreeGrafter"/>
</dbReference>
<dbReference type="EC" id="3.1.-.-" evidence="19"/>
<evidence type="ECO:0000256" key="12">
    <source>
        <dbReference type="ARBA" id="ARBA00023004"/>
    </source>
</evidence>
<evidence type="ECO:0000256" key="15">
    <source>
        <dbReference type="ARBA" id="ARBA00023204"/>
    </source>
</evidence>
<keyword evidence="25" id="KW-1185">Reference proteome</keyword>
<dbReference type="CDD" id="cd22318">
    <property type="entry name" value="DNA2_N-like"/>
    <property type="match status" value="1"/>
</dbReference>
<evidence type="ECO:0000256" key="14">
    <source>
        <dbReference type="ARBA" id="ARBA00023125"/>
    </source>
</evidence>
<dbReference type="InterPro" id="IPR045055">
    <property type="entry name" value="DNA2/NAM7-like"/>
</dbReference>
<evidence type="ECO:0000256" key="10">
    <source>
        <dbReference type="ARBA" id="ARBA00022806"/>
    </source>
</evidence>
<organism evidence="24 25">
    <name type="scientific">Stephania japonica</name>
    <dbReference type="NCBI Taxonomy" id="461633"/>
    <lineage>
        <taxon>Eukaryota</taxon>
        <taxon>Viridiplantae</taxon>
        <taxon>Streptophyta</taxon>
        <taxon>Embryophyta</taxon>
        <taxon>Tracheophyta</taxon>
        <taxon>Spermatophyta</taxon>
        <taxon>Magnoliopsida</taxon>
        <taxon>Ranunculales</taxon>
        <taxon>Menispermaceae</taxon>
        <taxon>Menispermoideae</taxon>
        <taxon>Cissampelideae</taxon>
        <taxon>Stephania</taxon>
    </lineage>
</organism>
<keyword evidence="6 19" id="KW-0479">Metal-binding</keyword>
<keyword evidence="20" id="KW-0472">Membrane</keyword>
<dbReference type="GO" id="GO:0033567">
    <property type="term" value="P:DNA replication, Okazaki fragment processing"/>
    <property type="evidence" value="ECO:0007669"/>
    <property type="project" value="UniProtKB-UniRule"/>
</dbReference>
<dbReference type="AlphaFoldDB" id="A0AAP0JDB6"/>
<evidence type="ECO:0000313" key="24">
    <source>
        <dbReference type="EMBL" id="KAK9130847.1"/>
    </source>
</evidence>
<dbReference type="InterPro" id="IPR027417">
    <property type="entry name" value="P-loop_NTPase"/>
</dbReference>
<dbReference type="Gene3D" id="3.40.50.300">
    <property type="entry name" value="P-loop containing nucleotide triphosphate hydrolases"/>
    <property type="match status" value="2"/>
</dbReference>
<dbReference type="PANTHER" id="PTHR10887">
    <property type="entry name" value="DNA2/NAM7 HELICASE FAMILY"/>
    <property type="match status" value="1"/>
</dbReference>
<accession>A0AAP0JDB6</accession>
<evidence type="ECO:0000256" key="20">
    <source>
        <dbReference type="SAM" id="Phobius"/>
    </source>
</evidence>
<evidence type="ECO:0000259" key="22">
    <source>
        <dbReference type="Pfam" id="PF13086"/>
    </source>
</evidence>
<dbReference type="GO" id="GO:0006281">
    <property type="term" value="P:DNA repair"/>
    <property type="evidence" value="ECO:0007669"/>
    <property type="project" value="UniProtKB-KW"/>
</dbReference>
<evidence type="ECO:0000256" key="1">
    <source>
        <dbReference type="ARBA" id="ARBA00001966"/>
    </source>
</evidence>
<gene>
    <name evidence="24" type="ORF">Sjap_011334</name>
</gene>
<dbReference type="GO" id="GO:0005694">
    <property type="term" value="C:chromosome"/>
    <property type="evidence" value="ECO:0007669"/>
    <property type="project" value="UniProtKB-SubCell"/>
</dbReference>
<feature type="domain" description="DNA2/NAM7 helicase helicase" evidence="22">
    <location>
        <begin position="723"/>
        <end position="817"/>
    </location>
</feature>
<keyword evidence="20" id="KW-0812">Transmembrane</keyword>
<keyword evidence="12 19" id="KW-0408">Iron</keyword>
<dbReference type="CDD" id="cd18041">
    <property type="entry name" value="DEXXQc_DNA2"/>
    <property type="match status" value="1"/>
</dbReference>
<comment type="similarity">
    <text evidence="2 19">Belongs to the DNA2/NAM7 helicase family.</text>
</comment>
<dbReference type="GO" id="GO:0071932">
    <property type="term" value="P:replication fork reversal"/>
    <property type="evidence" value="ECO:0007669"/>
    <property type="project" value="TreeGrafter"/>
</dbReference>
<dbReference type="SUPFAM" id="SSF52540">
    <property type="entry name" value="P-loop containing nucleoside triphosphate hydrolases"/>
    <property type="match status" value="1"/>
</dbReference>
<proteinExistence type="inferred from homology"/>
<dbReference type="Gene3D" id="3.90.320.10">
    <property type="match status" value="1"/>
</dbReference>
<dbReference type="InterPro" id="IPR026851">
    <property type="entry name" value="Dna2/JHS1_DEXXQ-box"/>
</dbReference>
<keyword evidence="11 19" id="KW-0067">ATP-binding</keyword>
<comment type="cofactor">
    <cofactor evidence="1">
        <name>[4Fe-4S] cluster</name>
        <dbReference type="ChEBI" id="CHEBI:49883"/>
    </cofactor>
</comment>
<dbReference type="Pfam" id="PF13087">
    <property type="entry name" value="AAA_12"/>
    <property type="match status" value="1"/>
</dbReference>
<evidence type="ECO:0000256" key="18">
    <source>
        <dbReference type="ARBA" id="ARBA00047995"/>
    </source>
</evidence>
<dbReference type="EC" id="3.6.4.12" evidence="19"/>
<evidence type="ECO:0000313" key="25">
    <source>
        <dbReference type="Proteomes" id="UP001417504"/>
    </source>
</evidence>
<evidence type="ECO:0000256" key="7">
    <source>
        <dbReference type="ARBA" id="ARBA00022741"/>
    </source>
</evidence>
<dbReference type="Pfam" id="PF08696">
    <property type="entry name" value="Dna2"/>
    <property type="match status" value="1"/>
</dbReference>
<evidence type="ECO:0000256" key="13">
    <source>
        <dbReference type="ARBA" id="ARBA00023014"/>
    </source>
</evidence>
<feature type="domain" description="DNA2/NAM7 helicase helicase" evidence="22">
    <location>
        <begin position="822"/>
        <end position="889"/>
    </location>
</feature>
<keyword evidence="16 19" id="KW-0539">Nucleus</keyword>
<dbReference type="GO" id="GO:0003677">
    <property type="term" value="F:DNA binding"/>
    <property type="evidence" value="ECO:0007669"/>
    <property type="project" value="UniProtKB-UniRule"/>
</dbReference>
<dbReference type="InterPro" id="IPR047187">
    <property type="entry name" value="SF1_C_Upf1"/>
</dbReference>
<comment type="function">
    <text evidence="19">Key enzyme involved in DNA replication and DNA repair. Involved in Okazaki fragments processing by cleaving long flaps that escape FEN1: flaps that are longer than 27 nucleotides are coated by replication protein A complex (RPA), leading to recruit DNA2 which cleaves the flap until it is too short to bind RPA and becomes a substrate for FEN1. Also involved in 5'-end resection of DNA during double-strand break (DSB) repair by mediating the cleavage of 5'-ssDNA.</text>
</comment>
<keyword evidence="8 19" id="KW-0227">DNA damage</keyword>
<feature type="transmembrane region" description="Helical" evidence="20">
    <location>
        <begin position="1174"/>
        <end position="1193"/>
    </location>
</feature>
<evidence type="ECO:0000256" key="4">
    <source>
        <dbReference type="ARBA" id="ARBA00022705"/>
    </source>
</evidence>
<dbReference type="InterPro" id="IPR041677">
    <property type="entry name" value="DNA2/NAM7_AAA_11"/>
</dbReference>
<evidence type="ECO:0000256" key="17">
    <source>
        <dbReference type="ARBA" id="ARBA00023268"/>
    </source>
</evidence>
<evidence type="ECO:0000259" key="21">
    <source>
        <dbReference type="Pfam" id="PF08696"/>
    </source>
</evidence>
<evidence type="ECO:0000256" key="19">
    <source>
        <dbReference type="RuleBase" id="RU367041"/>
    </source>
</evidence>
<dbReference type="GO" id="GO:0017108">
    <property type="term" value="F:5'-flap endonuclease activity"/>
    <property type="evidence" value="ECO:0007669"/>
    <property type="project" value="UniProtKB-UniRule"/>
</dbReference>
<dbReference type="GO" id="GO:0005524">
    <property type="term" value="F:ATP binding"/>
    <property type="evidence" value="ECO:0007669"/>
    <property type="project" value="UniProtKB-UniRule"/>
</dbReference>
<dbReference type="Pfam" id="PF13086">
    <property type="entry name" value="AAA_11"/>
    <property type="match status" value="2"/>
</dbReference>
<feature type="transmembrane region" description="Helical" evidence="20">
    <location>
        <begin position="1131"/>
        <end position="1153"/>
    </location>
</feature>
<keyword evidence="17 19" id="KW-0511">Multifunctional enzyme</keyword>
<dbReference type="FunFam" id="3.40.50.300:FF:001302">
    <property type="entry name" value="DNA replication ATP-dependent helicase/nuclease DNA2"/>
    <property type="match status" value="1"/>
</dbReference>
<keyword evidence="13 19" id="KW-0411">Iron-sulfur</keyword>
<comment type="catalytic activity">
    <reaction evidence="18 19">
        <text>ATP + H2O = ADP + phosphate + H(+)</text>
        <dbReference type="Rhea" id="RHEA:13065"/>
        <dbReference type="ChEBI" id="CHEBI:15377"/>
        <dbReference type="ChEBI" id="CHEBI:15378"/>
        <dbReference type="ChEBI" id="CHEBI:30616"/>
        <dbReference type="ChEBI" id="CHEBI:43474"/>
        <dbReference type="ChEBI" id="CHEBI:456216"/>
        <dbReference type="EC" id="3.6.4.12"/>
    </reaction>
</comment>
<evidence type="ECO:0000256" key="11">
    <source>
        <dbReference type="ARBA" id="ARBA00022840"/>
    </source>
</evidence>
<dbReference type="InterPro" id="IPR014808">
    <property type="entry name" value="DNA_replication_fac_Dna2_N"/>
</dbReference>
<dbReference type="EMBL" id="JBBNAE010000004">
    <property type="protein sequence ID" value="KAK9130847.1"/>
    <property type="molecule type" value="Genomic_DNA"/>
</dbReference>
<dbReference type="CDD" id="cd18808">
    <property type="entry name" value="SF1_C_Upf1"/>
    <property type="match status" value="1"/>
</dbReference>
<evidence type="ECO:0000256" key="3">
    <source>
        <dbReference type="ARBA" id="ARBA00022485"/>
    </source>
</evidence>
<evidence type="ECO:0000256" key="8">
    <source>
        <dbReference type="ARBA" id="ARBA00022763"/>
    </source>
</evidence>
<keyword evidence="19" id="KW-0158">Chromosome</keyword>
<comment type="subcellular location">
    <subcellularLocation>
        <location evidence="19">Nucleus</location>
    </subcellularLocation>
    <subcellularLocation>
        <location evidence="19">Chromosome</location>
    </subcellularLocation>
</comment>
<evidence type="ECO:0000256" key="5">
    <source>
        <dbReference type="ARBA" id="ARBA00022722"/>
    </source>
</evidence>
<evidence type="ECO:0000259" key="23">
    <source>
        <dbReference type="Pfam" id="PF13087"/>
    </source>
</evidence>
<evidence type="ECO:0000256" key="9">
    <source>
        <dbReference type="ARBA" id="ARBA00022801"/>
    </source>
</evidence>
<keyword evidence="15 19" id="KW-0234">DNA repair</keyword>
<keyword evidence="4 19" id="KW-0235">DNA replication</keyword>
<dbReference type="GO" id="GO:0017116">
    <property type="term" value="F:single-stranded DNA helicase activity"/>
    <property type="evidence" value="ECO:0007669"/>
    <property type="project" value="UniProtKB-UniRule"/>
</dbReference>
<keyword evidence="5 19" id="KW-0540">Nuclease</keyword>
<reference evidence="24 25" key="1">
    <citation type="submission" date="2024-01" db="EMBL/GenBank/DDBJ databases">
        <title>Genome assemblies of Stephania.</title>
        <authorList>
            <person name="Yang L."/>
        </authorList>
    </citation>
    <scope>NUCLEOTIDE SEQUENCE [LARGE SCALE GENOMIC DNA]</scope>
    <source>
        <strain evidence="24">QJT</strain>
        <tissue evidence="24">Leaf</tissue>
    </source>
</reference>
<dbReference type="GO" id="GO:0051539">
    <property type="term" value="F:4 iron, 4 sulfur cluster binding"/>
    <property type="evidence" value="ECO:0007669"/>
    <property type="project" value="UniProtKB-UniRule"/>
</dbReference>
<dbReference type="GO" id="GO:0005634">
    <property type="term" value="C:nucleus"/>
    <property type="evidence" value="ECO:0007669"/>
    <property type="project" value="UniProtKB-SubCell"/>
</dbReference>
<evidence type="ECO:0000256" key="6">
    <source>
        <dbReference type="ARBA" id="ARBA00022723"/>
    </source>
</evidence>